<feature type="domain" description="Pseudouridine synthase RsuA/RluA-like" evidence="5">
    <location>
        <begin position="155"/>
        <end position="317"/>
    </location>
</feature>
<proteinExistence type="predicted"/>
<dbReference type="InterPro" id="IPR006145">
    <property type="entry name" value="PsdUridine_synth_RsuA/RluA"/>
</dbReference>
<evidence type="ECO:0000313" key="7">
    <source>
        <dbReference type="Proteomes" id="UP001144451"/>
    </source>
</evidence>
<accession>A0ABQ5RKP9</accession>
<dbReference type="SUPFAM" id="SSF55120">
    <property type="entry name" value="Pseudouridine synthase"/>
    <property type="match status" value="1"/>
</dbReference>
<comment type="caution">
    <text evidence="6">The sequence shown here is derived from an EMBL/GenBank/DDBJ whole genome shotgun (WGS) entry which is preliminary data.</text>
</comment>
<organism evidence="6 7">
    <name type="scientific">Brachybacterium conglomeratum</name>
    <dbReference type="NCBI Taxonomy" id="47846"/>
    <lineage>
        <taxon>Bacteria</taxon>
        <taxon>Bacillati</taxon>
        <taxon>Actinomycetota</taxon>
        <taxon>Actinomycetes</taxon>
        <taxon>Micrococcales</taxon>
        <taxon>Dermabacteraceae</taxon>
        <taxon>Brachybacterium</taxon>
    </lineage>
</organism>
<sequence>MTPQGPTSTGRSAAGLPKEGPSGGAPSGAGPTDGARTGGPGEGRGPGRAARRRARRLPPPLPQRDGLDAVRWLVPKDAPVGPAASMLLARFPALADPAATPLAERFAAGEVVDARGRAWAADDAVGAGDELWFHRELRPEEVPAEPLPILFRDEHLLVIDKPHDVATMPRGAHVLASALVRLRRDTGIEQLVPLHRLDRRTAGVLAFGVRPEERSAYQQLFARREVDKRYEALVLPGPGCTLPQEVGERTELADRMEKCRGELTARIVPGAPNAHTELEVLAAGDSEGDGPAKDRALLLGLRPRTGRTHQLRLQLSSRGAPIAGEDLYPEPSPEPAGPLQLLARSLAFTDPVTGGTREFRSGQLLGGLAPGEPPGT</sequence>
<dbReference type="InterPro" id="IPR020103">
    <property type="entry name" value="PsdUridine_synth_cat_dom_sf"/>
</dbReference>
<evidence type="ECO:0000256" key="1">
    <source>
        <dbReference type="ARBA" id="ARBA00000073"/>
    </source>
</evidence>
<comment type="catalytic activity">
    <reaction evidence="1">
        <text>a uridine in RNA = a pseudouridine in RNA</text>
        <dbReference type="Rhea" id="RHEA:48348"/>
        <dbReference type="Rhea" id="RHEA-COMP:12068"/>
        <dbReference type="Rhea" id="RHEA-COMP:12069"/>
        <dbReference type="ChEBI" id="CHEBI:65314"/>
        <dbReference type="ChEBI" id="CHEBI:65315"/>
    </reaction>
</comment>
<evidence type="ECO:0000256" key="3">
    <source>
        <dbReference type="ARBA" id="ARBA00033164"/>
    </source>
</evidence>
<evidence type="ECO:0000256" key="2">
    <source>
        <dbReference type="ARBA" id="ARBA00031870"/>
    </source>
</evidence>
<reference evidence="6" key="1">
    <citation type="submission" date="2022-12" db="EMBL/GenBank/DDBJ databases">
        <title>Reference genome sequencing for broad-spectrum identification of bacterial and archaeal isolates by mass spectrometry.</title>
        <authorList>
            <person name="Sekiguchi Y."/>
            <person name="Tourlousse D.M."/>
        </authorList>
    </citation>
    <scope>NUCLEOTIDE SEQUENCE</scope>
    <source>
        <strain evidence="6">5-2</strain>
    </source>
</reference>
<feature type="compositionally biased region" description="Polar residues" evidence="4">
    <location>
        <begin position="1"/>
        <end position="11"/>
    </location>
</feature>
<feature type="region of interest" description="Disordered" evidence="4">
    <location>
        <begin position="316"/>
        <end position="338"/>
    </location>
</feature>
<keyword evidence="7" id="KW-1185">Reference proteome</keyword>
<dbReference type="EMBL" id="BSDQ01000001">
    <property type="protein sequence ID" value="GLI32189.1"/>
    <property type="molecule type" value="Genomic_DNA"/>
</dbReference>
<gene>
    <name evidence="6" type="ORF">BCONGLO52_30300</name>
</gene>
<dbReference type="InterPro" id="IPR050188">
    <property type="entry name" value="RluA_PseudoU_synthase"/>
</dbReference>
<feature type="region of interest" description="Disordered" evidence="4">
    <location>
        <begin position="1"/>
        <end position="68"/>
    </location>
</feature>
<feature type="region of interest" description="Disordered" evidence="4">
    <location>
        <begin position="353"/>
        <end position="376"/>
    </location>
</feature>
<dbReference type="Pfam" id="PF00849">
    <property type="entry name" value="PseudoU_synth_2"/>
    <property type="match status" value="1"/>
</dbReference>
<evidence type="ECO:0000313" key="6">
    <source>
        <dbReference type="EMBL" id="GLI32189.1"/>
    </source>
</evidence>
<dbReference type="Proteomes" id="UP001144451">
    <property type="component" value="Unassembled WGS sequence"/>
</dbReference>
<feature type="compositionally biased region" description="Gly residues" evidence="4">
    <location>
        <begin position="36"/>
        <end position="46"/>
    </location>
</feature>
<name>A0ABQ5RKP9_9MICO</name>
<dbReference type="PANTHER" id="PTHR21600:SF84">
    <property type="entry name" value="PSEUDOURIDINE SYNTHASE RSUA_RLUA-LIKE DOMAIN-CONTAINING PROTEIN"/>
    <property type="match status" value="1"/>
</dbReference>
<protein>
    <recommendedName>
        <fullName evidence="2">RNA pseudouridylate synthase</fullName>
    </recommendedName>
    <alternativeName>
        <fullName evidence="3">RNA-uridine isomerase</fullName>
    </alternativeName>
</protein>
<evidence type="ECO:0000259" key="5">
    <source>
        <dbReference type="Pfam" id="PF00849"/>
    </source>
</evidence>
<dbReference type="PANTHER" id="PTHR21600">
    <property type="entry name" value="MITOCHONDRIAL RNA PSEUDOURIDINE SYNTHASE"/>
    <property type="match status" value="1"/>
</dbReference>
<evidence type="ECO:0000256" key="4">
    <source>
        <dbReference type="SAM" id="MobiDB-lite"/>
    </source>
</evidence>
<dbReference type="Gene3D" id="3.30.2350.10">
    <property type="entry name" value="Pseudouridine synthase"/>
    <property type="match status" value="1"/>
</dbReference>